<reference evidence="1 2" key="1">
    <citation type="submission" date="2023-01" db="EMBL/GenBank/DDBJ databases">
        <title>Genome sequence resource and annotation of Enterobacter ludwigii, an economically important pathogen of seedling wilt with strawberry.</title>
        <authorList>
            <person name="Xie Y."/>
        </authorList>
    </citation>
    <scope>NUCLEOTIDE SEQUENCE [LARGE SCALE GENOMIC DNA]</scope>
    <source>
        <strain evidence="1 2">CM-TZ4</strain>
    </source>
</reference>
<accession>A0AAX3LFZ4</accession>
<dbReference type="Proteomes" id="UP001210538">
    <property type="component" value="Chromosome"/>
</dbReference>
<evidence type="ECO:0000313" key="2">
    <source>
        <dbReference type="Proteomes" id="UP001210538"/>
    </source>
</evidence>
<sequence>MQRTQDTHAAVVALKDPLLSPSTSIVETLTYTIASAADNTVIAGINQPARDGMYFHVLITNDTSGQITFKSGGSGMAVGGTDRVFTGSANGNRVITVKKIGGAWRILV</sequence>
<dbReference type="RefSeq" id="WP_126547672.1">
    <property type="nucleotide sequence ID" value="NZ_CP116347.1"/>
</dbReference>
<dbReference type="EMBL" id="CP116347">
    <property type="protein sequence ID" value="WCE15006.1"/>
    <property type="molecule type" value="Genomic_DNA"/>
</dbReference>
<organism evidence="1 2">
    <name type="scientific">Enterobacter ludwigii</name>
    <dbReference type="NCBI Taxonomy" id="299767"/>
    <lineage>
        <taxon>Bacteria</taxon>
        <taxon>Pseudomonadati</taxon>
        <taxon>Pseudomonadota</taxon>
        <taxon>Gammaproteobacteria</taxon>
        <taxon>Enterobacterales</taxon>
        <taxon>Enterobacteriaceae</taxon>
        <taxon>Enterobacter</taxon>
        <taxon>Enterobacter cloacae complex</taxon>
    </lineage>
</organism>
<name>A0AAX3LFZ4_9ENTR</name>
<keyword evidence="2" id="KW-1185">Reference proteome</keyword>
<gene>
    <name evidence="1" type="ORF">PHA72_09120</name>
</gene>
<evidence type="ECO:0000313" key="1">
    <source>
        <dbReference type="EMBL" id="WCE15006.1"/>
    </source>
</evidence>
<protein>
    <submittedName>
        <fullName evidence="1">Uncharacterized protein</fullName>
    </submittedName>
</protein>
<dbReference type="AlphaFoldDB" id="A0AAX3LFZ4"/>
<proteinExistence type="predicted"/>